<reference evidence="9 10" key="1">
    <citation type="journal article" date="2013" name="BMC Genomics">
        <title>The genome and transcriptome of the pine saprophyte Ophiostoma piceae, and a comparison with the bark beetle-associated pine pathogen Grosmannia clavigera.</title>
        <authorList>
            <person name="Haridas S."/>
            <person name="Wang Y."/>
            <person name="Lim L."/>
            <person name="Massoumi Alamouti S."/>
            <person name="Jackman S."/>
            <person name="Docking R."/>
            <person name="Robertson G."/>
            <person name="Birol I."/>
            <person name="Bohlmann J."/>
            <person name="Breuil C."/>
        </authorList>
    </citation>
    <scope>NUCLEOTIDE SEQUENCE [LARGE SCALE GENOMIC DNA]</scope>
    <source>
        <strain evidence="9 10">UAMH 11346</strain>
    </source>
</reference>
<comment type="cofactor">
    <cofactor evidence="2">
        <name>Mg(2+)</name>
        <dbReference type="ChEBI" id="CHEBI:18420"/>
    </cofactor>
</comment>
<dbReference type="GO" id="GO:0015938">
    <property type="term" value="P:coenzyme A catabolic process"/>
    <property type="evidence" value="ECO:0007669"/>
    <property type="project" value="TreeGrafter"/>
</dbReference>
<dbReference type="HOGENOM" id="CLU_040940_1_1_1"/>
<dbReference type="PANTHER" id="PTHR12992:SF24">
    <property type="entry name" value="PEROXISOMAL COENZYME A DIPHOSPHATASE NUDT7"/>
    <property type="match status" value="1"/>
</dbReference>
<name>S3C4W2_OPHP1</name>
<dbReference type="OMA" id="WRMHHFF"/>
<dbReference type="PANTHER" id="PTHR12992">
    <property type="entry name" value="NUDIX HYDROLASE"/>
    <property type="match status" value="1"/>
</dbReference>
<feature type="domain" description="Nudix hydrolase" evidence="8">
    <location>
        <begin position="124"/>
        <end position="269"/>
    </location>
</feature>
<dbReference type="InterPro" id="IPR045121">
    <property type="entry name" value="CoAse"/>
</dbReference>
<evidence type="ECO:0000256" key="2">
    <source>
        <dbReference type="ARBA" id="ARBA00001946"/>
    </source>
</evidence>
<evidence type="ECO:0000256" key="7">
    <source>
        <dbReference type="SAM" id="MobiDB-lite"/>
    </source>
</evidence>
<dbReference type="EMBL" id="KE148150">
    <property type="protein sequence ID" value="EPE07837.1"/>
    <property type="molecule type" value="Genomic_DNA"/>
</dbReference>
<evidence type="ECO:0000256" key="6">
    <source>
        <dbReference type="ARBA" id="ARBA00023211"/>
    </source>
</evidence>
<protein>
    <submittedName>
        <fullName evidence="9">Nudix domain-containing protein</fullName>
    </submittedName>
</protein>
<keyword evidence="6" id="KW-0464">Manganese</keyword>
<dbReference type="CDD" id="cd03426">
    <property type="entry name" value="NUDIX_CoAse_Nudt7"/>
    <property type="match status" value="1"/>
</dbReference>
<dbReference type="PROSITE" id="PS51462">
    <property type="entry name" value="NUDIX"/>
    <property type="match status" value="1"/>
</dbReference>
<keyword evidence="5" id="KW-0460">Magnesium</keyword>
<dbReference type="AlphaFoldDB" id="S3C4W2"/>
<keyword evidence="3" id="KW-0479">Metal-binding</keyword>
<feature type="region of interest" description="Disordered" evidence="7">
    <location>
        <begin position="429"/>
        <end position="454"/>
    </location>
</feature>
<dbReference type="eggNOG" id="KOG3069">
    <property type="taxonomic scope" value="Eukaryota"/>
</dbReference>
<evidence type="ECO:0000259" key="8">
    <source>
        <dbReference type="PROSITE" id="PS51462"/>
    </source>
</evidence>
<evidence type="ECO:0000256" key="1">
    <source>
        <dbReference type="ARBA" id="ARBA00001936"/>
    </source>
</evidence>
<proteinExistence type="predicted"/>
<dbReference type="Proteomes" id="UP000016923">
    <property type="component" value="Unassembled WGS sequence"/>
</dbReference>
<evidence type="ECO:0000256" key="4">
    <source>
        <dbReference type="ARBA" id="ARBA00022801"/>
    </source>
</evidence>
<dbReference type="VEuPathDB" id="FungiDB:F503_00559"/>
<feature type="region of interest" description="Disordered" evidence="7">
    <location>
        <begin position="342"/>
        <end position="385"/>
    </location>
</feature>
<organism evidence="9 10">
    <name type="scientific">Ophiostoma piceae (strain UAMH 11346)</name>
    <name type="common">Sap stain fungus</name>
    <dbReference type="NCBI Taxonomy" id="1262450"/>
    <lineage>
        <taxon>Eukaryota</taxon>
        <taxon>Fungi</taxon>
        <taxon>Dikarya</taxon>
        <taxon>Ascomycota</taxon>
        <taxon>Pezizomycotina</taxon>
        <taxon>Sordariomycetes</taxon>
        <taxon>Sordariomycetidae</taxon>
        <taxon>Ophiostomatales</taxon>
        <taxon>Ophiostomataceae</taxon>
        <taxon>Ophiostoma</taxon>
    </lineage>
</organism>
<feature type="region of interest" description="Disordered" evidence="7">
    <location>
        <begin position="227"/>
        <end position="248"/>
    </location>
</feature>
<dbReference type="STRING" id="1262450.S3C4W2"/>
<accession>S3C4W2</accession>
<keyword evidence="4" id="KW-0378">Hydrolase</keyword>
<gene>
    <name evidence="9" type="ORF">F503_00559</name>
</gene>
<sequence length="454" mass="49305">MTTSGAGLLAADQLADVTIPDPALETADAAATEAGPSTTAADTTLLPADVDAIKASIQSYSQEAPDSLGTAETPSSPLVNAADDSYYWDTTTMAPLNARSAAAVARLRAYKPPAFPLWDRLPISRRAAVLVLLYADRRGDLRVVLTMRAASLRNYSGHAAFPGGKADTLEETAVQIARREAWEEIGLPLDDAQLPRPFRIEHLCDLPYNLAKTELAVRPCIALLHASRSPQAPQDEGSPREPVGDVTPDEALIPKLDAKEVAAVFSAPFHNFLLPTDELSPDDGAPLAFVQAAGKEGNQTAASRRPKLPPGPWYEGSWMHWHEKPWRMHFFYVPVVGQRVAKPKKRLREDDGEPSGTVTDGGSKDDEQKDQDSGQVSEDEIEDSPGRYKVWGMTARIIVDAAKLAFGENPAFEHTSHFGDEKIIEGLEKMGRLGEKKKPGSELTHEDMKEASKM</sequence>
<evidence type="ECO:0000256" key="5">
    <source>
        <dbReference type="ARBA" id="ARBA00022842"/>
    </source>
</evidence>
<evidence type="ECO:0000313" key="10">
    <source>
        <dbReference type="Proteomes" id="UP000016923"/>
    </source>
</evidence>
<dbReference type="SUPFAM" id="SSF55811">
    <property type="entry name" value="Nudix"/>
    <property type="match status" value="1"/>
</dbReference>
<evidence type="ECO:0000313" key="9">
    <source>
        <dbReference type="EMBL" id="EPE07837.1"/>
    </source>
</evidence>
<feature type="compositionally biased region" description="Basic and acidic residues" evidence="7">
    <location>
        <begin position="362"/>
        <end position="372"/>
    </location>
</feature>
<dbReference type="InterPro" id="IPR000086">
    <property type="entry name" value="NUDIX_hydrolase_dom"/>
</dbReference>
<dbReference type="GO" id="GO:0046872">
    <property type="term" value="F:metal ion binding"/>
    <property type="evidence" value="ECO:0007669"/>
    <property type="project" value="UniProtKB-KW"/>
</dbReference>
<dbReference type="InterPro" id="IPR015797">
    <property type="entry name" value="NUDIX_hydrolase-like_dom_sf"/>
</dbReference>
<dbReference type="Pfam" id="PF00293">
    <property type="entry name" value="NUDIX"/>
    <property type="match status" value="1"/>
</dbReference>
<dbReference type="GO" id="GO:0010945">
    <property type="term" value="F:coenzyme A diphosphatase activity"/>
    <property type="evidence" value="ECO:0007669"/>
    <property type="project" value="InterPro"/>
</dbReference>
<dbReference type="Gene3D" id="3.90.79.10">
    <property type="entry name" value="Nucleoside Triphosphate Pyrophosphohydrolase"/>
    <property type="match status" value="1"/>
</dbReference>
<comment type="cofactor">
    <cofactor evidence="1">
        <name>Mn(2+)</name>
        <dbReference type="ChEBI" id="CHEBI:29035"/>
    </cofactor>
</comment>
<dbReference type="OrthoDB" id="206213at2759"/>
<keyword evidence="10" id="KW-1185">Reference proteome</keyword>
<evidence type="ECO:0000256" key="3">
    <source>
        <dbReference type="ARBA" id="ARBA00022723"/>
    </source>
</evidence>